<sequence length="427" mass="45461">MSKDGGQERAHGGPTPGAGRSAAATPTADPAPLWPAVGWEEHPWRSSLPPELLSRSARAEMSSPYRAAVPPRIADLDVRLPRATAAAAEEASVVVRDFDVELGRDVAPFAAILLRSESASSSQIENLTSGAKQVALAELGEDAKRNAALIVGNVHAMQAAVELSERLDAASVLAMHRALVEAAEPEIAGRWRTQQVWIGGGGYSPHRAAFVPPHADRVPAAIDDLVAFMARDDVPALPHAAVAHAQFETVHPFPDGNGRTGRALVHALLRRRSLTRSVTVPVSAGLLVDTRGYFDALTAYREGDLAPIVDAMAQASFDAVVNGRHLVADLREVRERWAASVRARSDSSVWPLIDLVLRQPVVNTAVVQHELGVSHTNAMKAVTRLVEVGALAPVGGRRRSILWESSPVLAALDAFAARAGRRRVGLP</sequence>
<dbReference type="Pfam" id="PF02661">
    <property type="entry name" value="Fic"/>
    <property type="match status" value="1"/>
</dbReference>
<organism evidence="5 6">
    <name type="scientific">Cellulomonas biazotea</name>
    <dbReference type="NCBI Taxonomy" id="1709"/>
    <lineage>
        <taxon>Bacteria</taxon>
        <taxon>Bacillati</taxon>
        <taxon>Actinomycetota</taxon>
        <taxon>Actinomycetes</taxon>
        <taxon>Micrococcales</taxon>
        <taxon>Cellulomonadaceae</taxon>
        <taxon>Cellulomonas</taxon>
    </lineage>
</organism>
<dbReference type="PANTHER" id="PTHR13504">
    <property type="entry name" value="FIDO DOMAIN-CONTAINING PROTEIN DDB_G0283145"/>
    <property type="match status" value="1"/>
</dbReference>
<comment type="caution">
    <text evidence="5">The sequence shown here is derived from an EMBL/GenBank/DDBJ whole genome shotgun (WGS) entry which is preliminary data.</text>
</comment>
<dbReference type="EMBL" id="BIMR01000059">
    <property type="protein sequence ID" value="GCE75942.1"/>
    <property type="molecule type" value="Genomic_DNA"/>
</dbReference>
<reference evidence="5 6" key="1">
    <citation type="submission" date="2019-01" db="EMBL/GenBank/DDBJ databases">
        <title>Draft genome sequence of Cellulomonas takizawaensis strain TKZ-21.</title>
        <authorList>
            <person name="Yamamura H."/>
            <person name="Hayashi T."/>
            <person name="Hamada M."/>
            <person name="Serisawa Y."/>
            <person name="Matsuyama K."/>
            <person name="Nakagawa Y."/>
            <person name="Otoguro M."/>
            <person name="Yanagida F."/>
            <person name="Hayakawa M."/>
        </authorList>
    </citation>
    <scope>NUCLEOTIDE SEQUENCE [LARGE SCALE GENOMIC DNA]</scope>
    <source>
        <strain evidence="5 6">NBRC12680</strain>
    </source>
</reference>
<keyword evidence="2" id="KW-0067">ATP-binding</keyword>
<feature type="active site" evidence="1">
    <location>
        <position position="251"/>
    </location>
</feature>
<name>A0A402DP61_9CELL</name>
<keyword evidence="6" id="KW-1185">Reference proteome</keyword>
<feature type="binding site" evidence="2">
    <location>
        <begin position="255"/>
        <end position="262"/>
    </location>
    <ligand>
        <name>ATP</name>
        <dbReference type="ChEBI" id="CHEBI:30616"/>
    </ligand>
</feature>
<evidence type="ECO:0000313" key="5">
    <source>
        <dbReference type="EMBL" id="GCE75942.1"/>
    </source>
</evidence>
<evidence type="ECO:0000313" key="6">
    <source>
        <dbReference type="Proteomes" id="UP000289954"/>
    </source>
</evidence>
<feature type="compositionally biased region" description="Basic and acidic residues" evidence="3">
    <location>
        <begin position="1"/>
        <end position="11"/>
    </location>
</feature>
<dbReference type="PANTHER" id="PTHR13504:SF38">
    <property type="entry name" value="FIDO DOMAIN-CONTAINING PROTEIN"/>
    <property type="match status" value="1"/>
</dbReference>
<dbReference type="InterPro" id="IPR040198">
    <property type="entry name" value="Fido_containing"/>
</dbReference>
<gene>
    <name evidence="5" type="ORF">CBZ_09980</name>
</gene>
<evidence type="ECO:0000256" key="1">
    <source>
        <dbReference type="PIRSR" id="PIRSR640198-1"/>
    </source>
</evidence>
<dbReference type="SUPFAM" id="SSF140931">
    <property type="entry name" value="Fic-like"/>
    <property type="match status" value="1"/>
</dbReference>
<evidence type="ECO:0000256" key="2">
    <source>
        <dbReference type="PIRSR" id="PIRSR640198-2"/>
    </source>
</evidence>
<accession>A0A402DP61</accession>
<dbReference type="AlphaFoldDB" id="A0A402DP61"/>
<evidence type="ECO:0000259" key="4">
    <source>
        <dbReference type="PROSITE" id="PS51459"/>
    </source>
</evidence>
<proteinExistence type="predicted"/>
<dbReference type="Proteomes" id="UP000289954">
    <property type="component" value="Unassembled WGS sequence"/>
</dbReference>
<dbReference type="Gene3D" id="1.10.3290.10">
    <property type="entry name" value="Fido-like domain"/>
    <property type="match status" value="1"/>
</dbReference>
<feature type="domain" description="Fido" evidence="4">
    <location>
        <begin position="167"/>
        <end position="314"/>
    </location>
</feature>
<dbReference type="GO" id="GO:0005524">
    <property type="term" value="F:ATP binding"/>
    <property type="evidence" value="ECO:0007669"/>
    <property type="project" value="UniProtKB-KW"/>
</dbReference>
<dbReference type="PROSITE" id="PS51459">
    <property type="entry name" value="FIDO"/>
    <property type="match status" value="1"/>
</dbReference>
<feature type="region of interest" description="Disordered" evidence="3">
    <location>
        <begin position="1"/>
        <end position="36"/>
    </location>
</feature>
<feature type="compositionally biased region" description="Low complexity" evidence="3">
    <location>
        <begin position="22"/>
        <end position="36"/>
    </location>
</feature>
<dbReference type="RefSeq" id="WP_218022713.1">
    <property type="nucleotide sequence ID" value="NZ_BIMR01000059.1"/>
</dbReference>
<dbReference type="InterPro" id="IPR036597">
    <property type="entry name" value="Fido-like_dom_sf"/>
</dbReference>
<protein>
    <submittedName>
        <fullName evidence="5">Fic family protein</fullName>
    </submittedName>
</protein>
<dbReference type="InterPro" id="IPR003812">
    <property type="entry name" value="Fido"/>
</dbReference>
<keyword evidence="2" id="KW-0547">Nucleotide-binding</keyword>
<evidence type="ECO:0000256" key="3">
    <source>
        <dbReference type="SAM" id="MobiDB-lite"/>
    </source>
</evidence>